<dbReference type="GO" id="GO:0005783">
    <property type="term" value="C:endoplasmic reticulum"/>
    <property type="evidence" value="ECO:0007669"/>
    <property type="project" value="UniProtKB-ARBA"/>
</dbReference>
<dbReference type="Proteomes" id="UP000004995">
    <property type="component" value="Unassembled WGS sequence"/>
</dbReference>
<reference evidence="3" key="1">
    <citation type="journal article" date="2012" name="Nat. Biotechnol.">
        <title>Reference genome sequence of the model plant Setaria.</title>
        <authorList>
            <person name="Bennetzen J.L."/>
            <person name="Schmutz J."/>
            <person name="Wang H."/>
            <person name="Percifield R."/>
            <person name="Hawkins J."/>
            <person name="Pontaroli A.C."/>
            <person name="Estep M."/>
            <person name="Feng L."/>
            <person name="Vaughn J.N."/>
            <person name="Grimwood J."/>
            <person name="Jenkins J."/>
            <person name="Barry K."/>
            <person name="Lindquist E."/>
            <person name="Hellsten U."/>
            <person name="Deshpande S."/>
            <person name="Wang X."/>
            <person name="Wu X."/>
            <person name="Mitros T."/>
            <person name="Triplett J."/>
            <person name="Yang X."/>
            <person name="Ye C.Y."/>
            <person name="Mauro-Herrera M."/>
            <person name="Wang L."/>
            <person name="Li P."/>
            <person name="Sharma M."/>
            <person name="Sharma R."/>
            <person name="Ronald P.C."/>
            <person name="Panaud O."/>
            <person name="Kellogg E.A."/>
            <person name="Brutnell T.P."/>
            <person name="Doust A.N."/>
            <person name="Tuskan G.A."/>
            <person name="Rokhsar D."/>
            <person name="Devos K.M."/>
        </authorList>
    </citation>
    <scope>NUCLEOTIDE SEQUENCE [LARGE SCALE GENOMIC DNA]</scope>
    <source>
        <strain evidence="3">cv. Yugu1</strain>
    </source>
</reference>
<dbReference type="EMBL" id="AGNK02005942">
    <property type="status" value="NOT_ANNOTATED_CDS"/>
    <property type="molecule type" value="Genomic_DNA"/>
</dbReference>
<dbReference type="OMA" id="CYMQYEY"/>
<dbReference type="CDD" id="cd06257">
    <property type="entry name" value="DnaJ"/>
    <property type="match status" value="1"/>
</dbReference>
<dbReference type="PROSITE" id="PS50076">
    <property type="entry name" value="DNAJ_2"/>
    <property type="match status" value="1"/>
</dbReference>
<dbReference type="InterPro" id="IPR001623">
    <property type="entry name" value="DnaJ_domain"/>
</dbReference>
<dbReference type="HOGENOM" id="CLU_075946_0_0_1"/>
<dbReference type="Pfam" id="PF23551">
    <property type="entry name" value="Zn_ribbon_20"/>
    <property type="match status" value="1"/>
</dbReference>
<organism evidence="2 3">
    <name type="scientific">Setaria italica</name>
    <name type="common">Foxtail millet</name>
    <name type="synonym">Panicum italicum</name>
    <dbReference type="NCBI Taxonomy" id="4555"/>
    <lineage>
        <taxon>Eukaryota</taxon>
        <taxon>Viridiplantae</taxon>
        <taxon>Streptophyta</taxon>
        <taxon>Embryophyta</taxon>
        <taxon>Tracheophyta</taxon>
        <taxon>Spermatophyta</taxon>
        <taxon>Magnoliopsida</taxon>
        <taxon>Liliopsida</taxon>
        <taxon>Poales</taxon>
        <taxon>Poaceae</taxon>
        <taxon>PACMAD clade</taxon>
        <taxon>Panicoideae</taxon>
        <taxon>Panicodae</taxon>
        <taxon>Paniceae</taxon>
        <taxon>Cenchrinae</taxon>
        <taxon>Setaria</taxon>
    </lineage>
</organism>
<proteinExistence type="predicted"/>
<dbReference type="Gramene" id="KQK90504">
    <property type="protein sequence ID" value="KQK90504"/>
    <property type="gene ID" value="SETIT_039806mg"/>
</dbReference>
<sequence>MECNKDEAVRAKDIAEKKYASMDFEGAKRFALKAQALFPTLEGITQMITTFSIYLASMVKIAGEKDWYSILSVPMSVDDQALKKQYREMLLQTHPDKNKSVGADGAFHLVQEAYKVLSDKQRRAQYDQKILPHLTPQPRKTSASPGVARKFYNFAANNAAASTAGSSNQMAGAAASTVRQVQPQPTHHKRAPVQSPGKDLVTFWTSCNRCYMQYEYYRQYLNLNLRCAGCNQAFLATEIVIPATERAKTTSVGTTKKMKKTMAE</sequence>
<dbReference type="AlphaFoldDB" id="K4ALM5"/>
<dbReference type="Pfam" id="PF00226">
    <property type="entry name" value="DnaJ"/>
    <property type="match status" value="1"/>
</dbReference>
<dbReference type="InterPro" id="IPR036869">
    <property type="entry name" value="J_dom_sf"/>
</dbReference>
<dbReference type="SMART" id="SM00271">
    <property type="entry name" value="DnaJ"/>
    <property type="match status" value="1"/>
</dbReference>
<dbReference type="Gene3D" id="1.10.287.110">
    <property type="entry name" value="DnaJ domain"/>
    <property type="match status" value="1"/>
</dbReference>
<dbReference type="PRINTS" id="PR00625">
    <property type="entry name" value="JDOMAIN"/>
</dbReference>
<feature type="domain" description="J" evidence="1">
    <location>
        <begin position="66"/>
        <end position="130"/>
    </location>
</feature>
<reference evidence="2" key="2">
    <citation type="submission" date="2018-08" db="UniProtKB">
        <authorList>
            <consortium name="EnsemblPlants"/>
        </authorList>
    </citation>
    <scope>IDENTIFICATION</scope>
    <source>
        <strain evidence="2">Yugu1</strain>
    </source>
</reference>
<dbReference type="EnsemblPlants" id="KQK90504">
    <property type="protein sequence ID" value="KQK90504"/>
    <property type="gene ID" value="SETIT_039806mg"/>
</dbReference>
<protein>
    <recommendedName>
        <fullName evidence="1">J domain-containing protein</fullName>
    </recommendedName>
</protein>
<dbReference type="InParanoid" id="K4ALM5"/>
<dbReference type="PANTHER" id="PTHR44137:SF32">
    <property type="entry name" value="DNAJ HEAT SHOCK AMINO-TERMINAL DOMAIN PROTEIN"/>
    <property type="match status" value="1"/>
</dbReference>
<dbReference type="STRING" id="4555.K4ALM5"/>
<evidence type="ECO:0000313" key="2">
    <source>
        <dbReference type="EnsemblPlants" id="KQK90504"/>
    </source>
</evidence>
<evidence type="ECO:0000313" key="3">
    <source>
        <dbReference type="Proteomes" id="UP000004995"/>
    </source>
</evidence>
<dbReference type="SUPFAM" id="SSF46565">
    <property type="entry name" value="Chaperone J-domain"/>
    <property type="match status" value="1"/>
</dbReference>
<dbReference type="PANTHER" id="PTHR44137">
    <property type="entry name" value="BNAC03G44070D PROTEIN"/>
    <property type="match status" value="1"/>
</dbReference>
<name>K4ALM5_SETIT</name>
<dbReference type="eggNOG" id="ENOG502QQV4">
    <property type="taxonomic scope" value="Eukaryota"/>
</dbReference>
<dbReference type="InterPro" id="IPR056988">
    <property type="entry name" value="Zn_ribbon_pln"/>
</dbReference>
<accession>K4ALM5</accession>
<evidence type="ECO:0000259" key="1">
    <source>
        <dbReference type="PROSITE" id="PS50076"/>
    </source>
</evidence>
<keyword evidence="3" id="KW-1185">Reference proteome</keyword>